<dbReference type="Pfam" id="PF05691">
    <property type="entry name" value="Raffinose_syn"/>
    <property type="match status" value="2"/>
</dbReference>
<feature type="non-terminal residue" evidence="4">
    <location>
        <position position="1"/>
    </location>
</feature>
<organism evidence="4 5">
    <name type="scientific">Toxoplasma gondii ARI</name>
    <dbReference type="NCBI Taxonomy" id="1074872"/>
    <lineage>
        <taxon>Eukaryota</taxon>
        <taxon>Sar</taxon>
        <taxon>Alveolata</taxon>
        <taxon>Apicomplexa</taxon>
        <taxon>Conoidasida</taxon>
        <taxon>Coccidia</taxon>
        <taxon>Eucoccidiorida</taxon>
        <taxon>Eimeriorina</taxon>
        <taxon>Sarcocystidae</taxon>
        <taxon>Toxoplasma</taxon>
    </lineage>
</organism>
<name>A0A139XJP1_TOXGO</name>
<feature type="compositionally biased region" description="Low complexity" evidence="3">
    <location>
        <begin position="296"/>
        <end position="312"/>
    </location>
</feature>
<dbReference type="PANTHER" id="PTHR31268:SF32">
    <property type="entry name" value="GALACTINOL--SUCROSE GALACTOSYLTRANSFERASE 2-RELATED"/>
    <property type="match status" value="1"/>
</dbReference>
<dbReference type="VEuPathDB" id="ToxoDB:TGARI_283810"/>
<proteinExistence type="inferred from homology"/>
<feature type="region of interest" description="Disordered" evidence="3">
    <location>
        <begin position="666"/>
        <end position="699"/>
    </location>
</feature>
<evidence type="ECO:0000256" key="2">
    <source>
        <dbReference type="ARBA" id="ARBA00023277"/>
    </source>
</evidence>
<dbReference type="OrthoDB" id="4664297at2759"/>
<feature type="region of interest" description="Disordered" evidence="3">
    <location>
        <begin position="845"/>
        <end position="864"/>
    </location>
</feature>
<dbReference type="EMBL" id="AGQS02005868">
    <property type="protein sequence ID" value="KYF38998.1"/>
    <property type="molecule type" value="Genomic_DNA"/>
</dbReference>
<feature type="compositionally biased region" description="Polar residues" evidence="3">
    <location>
        <begin position="318"/>
        <end position="329"/>
    </location>
</feature>
<gene>
    <name evidence="4" type="ORF">TGARI_283810</name>
</gene>
<evidence type="ECO:0000256" key="3">
    <source>
        <dbReference type="SAM" id="MobiDB-lite"/>
    </source>
</evidence>
<feature type="compositionally biased region" description="Polar residues" evidence="3">
    <location>
        <begin position="116"/>
        <end position="128"/>
    </location>
</feature>
<dbReference type="SUPFAM" id="SSF51445">
    <property type="entry name" value="(Trans)glycosidases"/>
    <property type="match status" value="1"/>
</dbReference>
<dbReference type="InterPro" id="IPR017853">
    <property type="entry name" value="GH"/>
</dbReference>
<evidence type="ECO:0000313" key="4">
    <source>
        <dbReference type="EMBL" id="KYF38998.1"/>
    </source>
</evidence>
<feature type="region of interest" description="Disordered" evidence="3">
    <location>
        <begin position="287"/>
        <end position="329"/>
    </location>
</feature>
<sequence length="1442" mass="156201">SSSPASSPSCTSSSSSPSSSSASSSFFLSMSPVGLGSDVCCVQTAQVESPFAPFSPFSSKAPSLFRPSKYAATHAGRKQPTASSVSGTFLSLISLKLASFSERPSHAHRSKETAEGNPTKTAFAQETPLQRGAGEHEKQEEEIRVSETPWSLEIPFRIVWRFNKIPDLNTLEHVSSVTSTSSPPTYSSSYPSSSSSSPSTSPYSSSSSCASSSSISSSTSSAGRPASSFECAADASSVPFLGMRCMHKSATQMAERGGPEDATDALFRWMPDSRETAPCEAEAVCEWSGGEERPFESSSEGSRGNGRGLARLGGEETPQASPRSPSWVSASHGGHVSFENILCLHSWKVFWTAPCLPPSLHQIPEPTLFLLARVSPPRTLCAPSTSPSQSTLSSSPSSSSSHTDPVDSFHSHSATSARRDFLETSVSPGWFLVAPLADADGDSTASLRGPQNAEETSETDFVLQVTTGNSCKALRDGARVLLCLHSDRPLPSLLRLFGYVASTLLRGTCLPRDMKLGKEGSKKGRGKWSSAGFRVSQPQIGWCVPNIPPSGPSLLLSQLGWCSWDAYGHEMSPASLRETIEMVQPGWALVDDGWQETKPYPPSEDGGNSQAIQSFDGFAAKGLYPMGEVVQSLNVILNRPFLRWARVRAEGENMKNERSNKFEHGTALHAPKLSHKQNVTASQTNVSETRAKEASEKRKQRLEMLKENEQRREDSPRVLLWHCLLGGWKGVQPSFAAHLNLSARERVRPTFPPGLRADASTAQLEHWKREMSVIPHSLSPAFYDLFYSHLGKLGIYGTKVDAQAMAALVSEGSLDSTAVSYLRGYLLAVQQANARFLVRDFGDEPTAKLPHTNEETAERQGSFSSVCQEPRLKGGIEELGRFALERGDDDGEILRDAEASEGDADAVTEDRSGGQVEATDNMLNCMGLTVPNVYLSGSMLIMRSSEDHAFHGVVETAQNVAQHIWHNAANSLWLSPFFVTDWDMFRVCAWHSRIHAVARIISGGPIYISDSAEYLKGSLNDGGVKSWRKLLQQLRLPGCPLPIIGRCTGAPCPTVDSIFLNPLTTPRGYKVVNNCPAGVLVAIFGLHDSGATPYSAIITVSDVAGHLPVVLERANLTGSAWMPSPLLSDPSVESVEKSERFPMALLCTDLDETAWECHDSPIGDHKINAAPLDRKSGWTVSPLYYMSTRLFAVTPIFSTGCLLEPSVSKSSVTLGTPLFETLHVSLIGGRSLVSVYGETTGCAKGEAAASDPRTQGSSGPTTIVSPLAPPLVFKLVMHRRGTWEAGEANEIGVTSKEQTVPHCGHQRLSCDYANVKMDNSQTPWSRESEANRHVRVTECYTILQGIYFEVHKAAMLETCSILLWSDGPRLPECCKIPAGAGGVWNEFAAHDRIHVRPEEAIHPKAIQSCTFGGTIYEISLNEAKHREGQLMSPDRTHAYFVW</sequence>
<dbReference type="InterPro" id="IPR008811">
    <property type="entry name" value="Glycosyl_hydrolases_36"/>
</dbReference>
<dbReference type="PANTHER" id="PTHR31268">
    <property type="match status" value="1"/>
</dbReference>
<feature type="compositionally biased region" description="Basic and acidic residues" evidence="3">
    <location>
        <begin position="133"/>
        <end position="144"/>
    </location>
</feature>
<feature type="compositionally biased region" description="Basic and acidic residues" evidence="3">
    <location>
        <begin position="689"/>
        <end position="699"/>
    </location>
</feature>
<feature type="region of interest" description="Disordered" evidence="3">
    <location>
        <begin position="1"/>
        <end position="26"/>
    </location>
</feature>
<comment type="caution">
    <text evidence="4">The sequence shown here is derived from an EMBL/GenBank/DDBJ whole genome shotgun (WGS) entry which is preliminary data.</text>
</comment>
<feature type="compositionally biased region" description="Polar residues" evidence="3">
    <location>
        <begin position="676"/>
        <end position="688"/>
    </location>
</feature>
<protein>
    <submittedName>
        <fullName evidence="4">Putative raffinose synthase 1</fullName>
    </submittedName>
</protein>
<feature type="region of interest" description="Disordered" evidence="3">
    <location>
        <begin position="103"/>
        <end position="144"/>
    </location>
</feature>
<feature type="region of interest" description="Disordered" evidence="3">
    <location>
        <begin position="380"/>
        <end position="411"/>
    </location>
</feature>
<feature type="compositionally biased region" description="Low complexity" evidence="3">
    <location>
        <begin position="383"/>
        <end position="403"/>
    </location>
</feature>
<evidence type="ECO:0000313" key="5">
    <source>
        <dbReference type="Proteomes" id="UP000074247"/>
    </source>
</evidence>
<reference evidence="4 5" key="1">
    <citation type="journal article" date="2016" name="Nat. Commun.">
        <title>Local admixture of amplified and diversified secreted pathogenesis determinants shapes mosaic Toxoplasma gondii genomes.</title>
        <authorList>
            <person name="Lorenzi H."/>
            <person name="Khan A."/>
            <person name="Behnke M.S."/>
            <person name="Namasivayam S."/>
            <person name="Swapna L.S."/>
            <person name="Hadjithomas M."/>
            <person name="Karamycheva S."/>
            <person name="Pinney D."/>
            <person name="Brunk B.P."/>
            <person name="Ajioka J.W."/>
            <person name="Ajzenberg D."/>
            <person name="Boothroyd J.C."/>
            <person name="Boyle J.P."/>
            <person name="Darde M.L."/>
            <person name="Diaz-Miranda M.A."/>
            <person name="Dubey J.P."/>
            <person name="Fritz H.M."/>
            <person name="Gennari S.M."/>
            <person name="Gregory B.D."/>
            <person name="Kim K."/>
            <person name="Saeij J.P."/>
            <person name="Su C."/>
            <person name="White M.W."/>
            <person name="Zhu X.Q."/>
            <person name="Howe D.K."/>
            <person name="Rosenthal B.M."/>
            <person name="Grigg M.E."/>
            <person name="Parkinson J."/>
            <person name="Liu L."/>
            <person name="Kissinger J.C."/>
            <person name="Roos D.S."/>
            <person name="Sibley L.D."/>
        </authorList>
    </citation>
    <scope>NUCLEOTIDE SEQUENCE [LARGE SCALE GENOMIC DNA]</scope>
    <source>
        <strain evidence="4 5">ARI</strain>
    </source>
</reference>
<accession>A0A139XJP1</accession>
<comment type="similarity">
    <text evidence="1">Belongs to the glycosyl hydrolases 36 family.</text>
</comment>
<keyword evidence="2" id="KW-0119">Carbohydrate metabolism</keyword>
<feature type="region of interest" description="Disordered" evidence="3">
    <location>
        <begin position="175"/>
        <end position="227"/>
    </location>
</feature>
<feature type="compositionally biased region" description="Basic and acidic residues" evidence="3">
    <location>
        <begin position="845"/>
        <end position="858"/>
    </location>
</feature>
<dbReference type="Proteomes" id="UP000074247">
    <property type="component" value="Unassembled WGS sequence"/>
</dbReference>
<evidence type="ECO:0000256" key="1">
    <source>
        <dbReference type="ARBA" id="ARBA00007240"/>
    </source>
</evidence>